<dbReference type="Proteomes" id="UP000656319">
    <property type="component" value="Unassembled WGS sequence"/>
</dbReference>
<evidence type="ECO:0000313" key="3">
    <source>
        <dbReference type="Proteomes" id="UP000656319"/>
    </source>
</evidence>
<protein>
    <submittedName>
        <fullName evidence="2">Ribulose bisphosphate carboxylase small chain</fullName>
        <ecNumber evidence="2">4.1.1.39</ecNumber>
    </submittedName>
</protein>
<evidence type="ECO:0000313" key="2">
    <source>
        <dbReference type="EMBL" id="CAD6543566.1"/>
    </source>
</evidence>
<feature type="domain" description="Ribulose bisphosphate carboxylase small subunit" evidence="1">
    <location>
        <begin position="1"/>
        <end position="49"/>
    </location>
</feature>
<dbReference type="InterPro" id="IPR036385">
    <property type="entry name" value="RuBisCO_ssu_sf"/>
</dbReference>
<reference evidence="2 3" key="1">
    <citation type="submission" date="2020-10" db="EMBL/GenBank/DDBJ databases">
        <authorList>
            <person name="Peeters C."/>
        </authorList>
    </citation>
    <scope>NUCLEOTIDE SEQUENCE [LARGE SCALE GENOMIC DNA]</scope>
    <source>
        <strain evidence="2 3">LMG 27952</strain>
    </source>
</reference>
<evidence type="ECO:0000259" key="1">
    <source>
        <dbReference type="Pfam" id="PF00101"/>
    </source>
</evidence>
<dbReference type="EMBL" id="CAJHCQ010000010">
    <property type="protein sequence ID" value="CAD6543566.1"/>
    <property type="molecule type" value="Genomic_DNA"/>
</dbReference>
<name>A0ABM8NU47_9BURK</name>
<dbReference type="GO" id="GO:0016984">
    <property type="term" value="F:ribulose-bisphosphate carboxylase activity"/>
    <property type="evidence" value="ECO:0007669"/>
    <property type="project" value="UniProtKB-EC"/>
</dbReference>
<keyword evidence="2" id="KW-0456">Lyase</keyword>
<keyword evidence="3" id="KW-1185">Reference proteome</keyword>
<sequence length="84" mass="9549">MFDLRGAAGVLFDVNACRPAHPHEHIELNVFDSTRGFETMRISFIVNRPPVEQGFHLQREEVPGRTQRYAVRADAVETRTGGRN</sequence>
<dbReference type="Gene3D" id="3.30.190.10">
    <property type="entry name" value="Ribulose bisphosphate carboxylase, small subunit"/>
    <property type="match status" value="1"/>
</dbReference>
<organism evidence="2 3">
    <name type="scientific">Paraburkholderia hiiakae</name>
    <dbReference type="NCBI Taxonomy" id="1081782"/>
    <lineage>
        <taxon>Bacteria</taxon>
        <taxon>Pseudomonadati</taxon>
        <taxon>Pseudomonadota</taxon>
        <taxon>Betaproteobacteria</taxon>
        <taxon>Burkholderiales</taxon>
        <taxon>Burkholderiaceae</taxon>
        <taxon>Paraburkholderia</taxon>
    </lineage>
</organism>
<dbReference type="SUPFAM" id="SSF55239">
    <property type="entry name" value="RuBisCO, small subunit"/>
    <property type="match status" value="1"/>
</dbReference>
<dbReference type="Pfam" id="PF00101">
    <property type="entry name" value="RuBisCO_small"/>
    <property type="match status" value="1"/>
</dbReference>
<dbReference type="EC" id="4.1.1.39" evidence="2"/>
<accession>A0ABM8NU47</accession>
<comment type="caution">
    <text evidence="2">The sequence shown here is derived from an EMBL/GenBank/DDBJ whole genome shotgun (WGS) entry which is preliminary data.</text>
</comment>
<proteinExistence type="predicted"/>
<gene>
    <name evidence="2" type="primary">cbbS</name>
    <name evidence="2" type="ORF">LMG27952_04058</name>
</gene>
<dbReference type="InterPro" id="IPR000894">
    <property type="entry name" value="RuBisCO_ssu_dom"/>
</dbReference>